<reference evidence="1" key="2">
    <citation type="journal article" date="2015" name="Fish Shellfish Immunol.">
        <title>Early steps in the European eel (Anguilla anguilla)-Vibrio vulnificus interaction in the gills: Role of the RtxA13 toxin.</title>
        <authorList>
            <person name="Callol A."/>
            <person name="Pajuelo D."/>
            <person name="Ebbesson L."/>
            <person name="Teles M."/>
            <person name="MacKenzie S."/>
            <person name="Amaro C."/>
        </authorList>
    </citation>
    <scope>NUCLEOTIDE SEQUENCE</scope>
</reference>
<proteinExistence type="predicted"/>
<sequence length="40" mass="4626">MMLFVKVLMSVQSEKHMTPPFKILLTSLRTLPHNAQTQMP</sequence>
<evidence type="ECO:0000313" key="1">
    <source>
        <dbReference type="EMBL" id="JAH98734.1"/>
    </source>
</evidence>
<dbReference type="AlphaFoldDB" id="A0A0E9X817"/>
<name>A0A0E9X817_ANGAN</name>
<accession>A0A0E9X817</accession>
<dbReference type="EMBL" id="GBXM01009843">
    <property type="protein sequence ID" value="JAH98734.1"/>
    <property type="molecule type" value="Transcribed_RNA"/>
</dbReference>
<reference evidence="1" key="1">
    <citation type="submission" date="2014-11" db="EMBL/GenBank/DDBJ databases">
        <authorList>
            <person name="Amaro Gonzalez C."/>
        </authorList>
    </citation>
    <scope>NUCLEOTIDE SEQUENCE</scope>
</reference>
<organism evidence="1">
    <name type="scientific">Anguilla anguilla</name>
    <name type="common">European freshwater eel</name>
    <name type="synonym">Muraena anguilla</name>
    <dbReference type="NCBI Taxonomy" id="7936"/>
    <lineage>
        <taxon>Eukaryota</taxon>
        <taxon>Metazoa</taxon>
        <taxon>Chordata</taxon>
        <taxon>Craniata</taxon>
        <taxon>Vertebrata</taxon>
        <taxon>Euteleostomi</taxon>
        <taxon>Actinopterygii</taxon>
        <taxon>Neopterygii</taxon>
        <taxon>Teleostei</taxon>
        <taxon>Anguilliformes</taxon>
        <taxon>Anguillidae</taxon>
        <taxon>Anguilla</taxon>
    </lineage>
</organism>
<protein>
    <submittedName>
        <fullName evidence="1">Uncharacterized protein</fullName>
    </submittedName>
</protein>